<gene>
    <name evidence="2" type="ORF">ACHAXA_009941</name>
</gene>
<evidence type="ECO:0000313" key="3">
    <source>
        <dbReference type="Proteomes" id="UP001530377"/>
    </source>
</evidence>
<evidence type="ECO:0000256" key="1">
    <source>
        <dbReference type="SAM" id="MobiDB-lite"/>
    </source>
</evidence>
<protein>
    <submittedName>
        <fullName evidence="2">Uncharacterized protein</fullName>
    </submittedName>
</protein>
<organism evidence="2 3">
    <name type="scientific">Cyclostephanos tholiformis</name>
    <dbReference type="NCBI Taxonomy" id="382380"/>
    <lineage>
        <taxon>Eukaryota</taxon>
        <taxon>Sar</taxon>
        <taxon>Stramenopiles</taxon>
        <taxon>Ochrophyta</taxon>
        <taxon>Bacillariophyta</taxon>
        <taxon>Coscinodiscophyceae</taxon>
        <taxon>Thalassiosirophycidae</taxon>
        <taxon>Stephanodiscales</taxon>
        <taxon>Stephanodiscaceae</taxon>
        <taxon>Cyclostephanos</taxon>
    </lineage>
</organism>
<keyword evidence="3" id="KW-1185">Reference proteome</keyword>
<sequence length="117" mass="13087">MVITRDQLEVMDSHDNALLCLSIRGRPIPSHSPLVNEFSTLLLGRVARNVGRSDRWFELYETHDKYTFVGHLVDNPVNDILEQYQEDDDAEEDEGGLDGNITSVADQAGTEAETGQI</sequence>
<dbReference type="EMBL" id="JALLPB020000119">
    <property type="protein sequence ID" value="KAL3817110.1"/>
    <property type="molecule type" value="Genomic_DNA"/>
</dbReference>
<name>A0ABD3RY03_9STRA</name>
<feature type="compositionally biased region" description="Acidic residues" evidence="1">
    <location>
        <begin position="85"/>
        <end position="96"/>
    </location>
</feature>
<comment type="caution">
    <text evidence="2">The sequence shown here is derived from an EMBL/GenBank/DDBJ whole genome shotgun (WGS) entry which is preliminary data.</text>
</comment>
<dbReference type="AlphaFoldDB" id="A0ABD3RY03"/>
<proteinExistence type="predicted"/>
<accession>A0ABD3RY03</accession>
<dbReference type="Proteomes" id="UP001530377">
    <property type="component" value="Unassembled WGS sequence"/>
</dbReference>
<evidence type="ECO:0000313" key="2">
    <source>
        <dbReference type="EMBL" id="KAL3817110.1"/>
    </source>
</evidence>
<feature type="region of interest" description="Disordered" evidence="1">
    <location>
        <begin position="85"/>
        <end position="117"/>
    </location>
</feature>
<reference evidence="2 3" key="1">
    <citation type="submission" date="2024-10" db="EMBL/GenBank/DDBJ databases">
        <title>Updated reference genomes for cyclostephanoid diatoms.</title>
        <authorList>
            <person name="Roberts W.R."/>
            <person name="Alverson A.J."/>
        </authorList>
    </citation>
    <scope>NUCLEOTIDE SEQUENCE [LARGE SCALE GENOMIC DNA]</scope>
    <source>
        <strain evidence="2 3">AJA228-03</strain>
    </source>
</reference>